<reference evidence="2" key="2">
    <citation type="journal article" date="2023" name="Commun. Biol.">
        <title>Intrasexual cuticular hydrocarbon dimorphism in a wasp sheds light on hydrocarbon biosynthesis genes in Hymenoptera.</title>
        <authorList>
            <person name="Moris V.C."/>
            <person name="Podsiadlowski L."/>
            <person name="Martin S."/>
            <person name="Oeyen J.P."/>
            <person name="Donath A."/>
            <person name="Petersen M."/>
            <person name="Wilbrandt J."/>
            <person name="Misof B."/>
            <person name="Liedtke D."/>
            <person name="Thamm M."/>
            <person name="Scheiner R."/>
            <person name="Schmitt T."/>
            <person name="Niehuis O."/>
        </authorList>
    </citation>
    <scope>NUCLEOTIDE SEQUENCE</scope>
    <source>
        <strain evidence="2">GBR_01_08_01A</strain>
    </source>
</reference>
<comment type="caution">
    <text evidence="2">The sequence shown here is derived from an EMBL/GenBank/DDBJ whole genome shotgun (WGS) entry which is preliminary data.</text>
</comment>
<evidence type="ECO:0000313" key="2">
    <source>
        <dbReference type="EMBL" id="KAK2577787.1"/>
    </source>
</evidence>
<reference evidence="2" key="1">
    <citation type="submission" date="2021-08" db="EMBL/GenBank/DDBJ databases">
        <authorList>
            <person name="Misof B."/>
            <person name="Oliver O."/>
            <person name="Podsiadlowski L."/>
            <person name="Donath A."/>
            <person name="Peters R."/>
            <person name="Mayer C."/>
            <person name="Rust J."/>
            <person name="Gunkel S."/>
            <person name="Lesny P."/>
            <person name="Martin S."/>
            <person name="Oeyen J.P."/>
            <person name="Petersen M."/>
            <person name="Panagiotis P."/>
            <person name="Wilbrandt J."/>
            <person name="Tanja T."/>
        </authorList>
    </citation>
    <scope>NUCLEOTIDE SEQUENCE</scope>
    <source>
        <strain evidence="2">GBR_01_08_01A</strain>
        <tissue evidence="2">Thorax + abdomen</tissue>
    </source>
</reference>
<dbReference type="AlphaFoldDB" id="A0AAD9VL69"/>
<proteinExistence type="predicted"/>
<feature type="region of interest" description="Disordered" evidence="1">
    <location>
        <begin position="47"/>
        <end position="72"/>
    </location>
</feature>
<evidence type="ECO:0000313" key="3">
    <source>
        <dbReference type="Proteomes" id="UP001258017"/>
    </source>
</evidence>
<evidence type="ECO:0000256" key="1">
    <source>
        <dbReference type="SAM" id="MobiDB-lite"/>
    </source>
</evidence>
<sequence length="72" mass="8181">MSTIASQGDVEEEAVIQYVIDGIQDDEAAKTILYSASTISRKNLERYDRMKEKSGSKTQREQVRNKSRVVTK</sequence>
<dbReference type="Proteomes" id="UP001258017">
    <property type="component" value="Unassembled WGS sequence"/>
</dbReference>
<feature type="non-terminal residue" evidence="2">
    <location>
        <position position="72"/>
    </location>
</feature>
<gene>
    <name evidence="2" type="ORF">KPH14_000942</name>
</gene>
<name>A0AAD9VL69_9HYME</name>
<dbReference type="EMBL" id="JAIFRP010001227">
    <property type="protein sequence ID" value="KAK2577787.1"/>
    <property type="molecule type" value="Genomic_DNA"/>
</dbReference>
<organism evidence="2 3">
    <name type="scientific">Odynerus spinipes</name>
    <dbReference type="NCBI Taxonomy" id="1348599"/>
    <lineage>
        <taxon>Eukaryota</taxon>
        <taxon>Metazoa</taxon>
        <taxon>Ecdysozoa</taxon>
        <taxon>Arthropoda</taxon>
        <taxon>Hexapoda</taxon>
        <taxon>Insecta</taxon>
        <taxon>Pterygota</taxon>
        <taxon>Neoptera</taxon>
        <taxon>Endopterygota</taxon>
        <taxon>Hymenoptera</taxon>
        <taxon>Apocrita</taxon>
        <taxon>Aculeata</taxon>
        <taxon>Vespoidea</taxon>
        <taxon>Vespidae</taxon>
        <taxon>Eumeninae</taxon>
        <taxon>Odynerus</taxon>
    </lineage>
</organism>
<keyword evidence="3" id="KW-1185">Reference proteome</keyword>
<protein>
    <submittedName>
        <fullName evidence="2">Uncharacterized protein</fullName>
    </submittedName>
</protein>
<feature type="compositionally biased region" description="Basic and acidic residues" evidence="1">
    <location>
        <begin position="47"/>
        <end position="64"/>
    </location>
</feature>
<accession>A0AAD9VL69</accession>